<keyword evidence="5" id="KW-0479">Metal-binding</keyword>
<evidence type="ECO:0000256" key="9">
    <source>
        <dbReference type="ARBA" id="ARBA00031547"/>
    </source>
</evidence>
<evidence type="ECO:0000256" key="4">
    <source>
        <dbReference type="ARBA" id="ARBA00022695"/>
    </source>
</evidence>
<organism evidence="10 11">
    <name type="scientific">Trichoplusia ni</name>
    <name type="common">Cabbage looper</name>
    <dbReference type="NCBI Taxonomy" id="7111"/>
    <lineage>
        <taxon>Eukaryota</taxon>
        <taxon>Metazoa</taxon>
        <taxon>Ecdysozoa</taxon>
        <taxon>Arthropoda</taxon>
        <taxon>Hexapoda</taxon>
        <taxon>Insecta</taxon>
        <taxon>Pterygota</taxon>
        <taxon>Neoptera</taxon>
        <taxon>Endopterygota</taxon>
        <taxon>Lepidoptera</taxon>
        <taxon>Glossata</taxon>
        <taxon>Ditrysia</taxon>
        <taxon>Noctuoidea</taxon>
        <taxon>Noctuidae</taxon>
        <taxon>Plusiinae</taxon>
        <taxon>Trichoplusia</taxon>
    </lineage>
</organism>
<dbReference type="GO" id="GO:0005524">
    <property type="term" value="F:ATP binding"/>
    <property type="evidence" value="ECO:0007669"/>
    <property type="project" value="UniProtKB-KW"/>
</dbReference>
<evidence type="ECO:0000256" key="2">
    <source>
        <dbReference type="ARBA" id="ARBA00009747"/>
    </source>
</evidence>
<dbReference type="NCBIfam" id="NF000658">
    <property type="entry name" value="PRK00029.1"/>
    <property type="match status" value="1"/>
</dbReference>
<evidence type="ECO:0000256" key="8">
    <source>
        <dbReference type="ARBA" id="ARBA00022842"/>
    </source>
</evidence>
<keyword evidence="6" id="KW-0547">Nucleotide-binding</keyword>
<dbReference type="KEGG" id="tnl:113495728"/>
<keyword evidence="4" id="KW-0548">Nucleotidyltransferase</keyword>
<dbReference type="Proteomes" id="UP000322000">
    <property type="component" value="Chromosome 7"/>
</dbReference>
<reference evidence="11" key="1">
    <citation type="submission" date="2025-08" db="UniProtKB">
        <authorList>
            <consortium name="RefSeq"/>
        </authorList>
    </citation>
    <scope>IDENTIFICATION</scope>
</reference>
<dbReference type="RefSeq" id="XP_026730439.1">
    <property type="nucleotide sequence ID" value="XM_026874638.1"/>
</dbReference>
<evidence type="ECO:0000256" key="7">
    <source>
        <dbReference type="ARBA" id="ARBA00022840"/>
    </source>
</evidence>
<comment type="cofactor">
    <cofactor evidence="1">
        <name>Mg(2+)</name>
        <dbReference type="ChEBI" id="CHEBI:18420"/>
    </cofactor>
</comment>
<dbReference type="HAMAP" id="MF_00692">
    <property type="entry name" value="SelO"/>
    <property type="match status" value="1"/>
</dbReference>
<name>A0A7E5VQ65_TRINI</name>
<evidence type="ECO:0000313" key="10">
    <source>
        <dbReference type="Proteomes" id="UP000322000"/>
    </source>
</evidence>
<evidence type="ECO:0000256" key="6">
    <source>
        <dbReference type="ARBA" id="ARBA00022741"/>
    </source>
</evidence>
<dbReference type="InParanoid" id="A0A7E5VQ65"/>
<accession>A0A7E5VQ65</accession>
<dbReference type="OrthoDB" id="10254721at2759"/>
<dbReference type="InterPro" id="IPR003846">
    <property type="entry name" value="SelO"/>
</dbReference>
<comment type="similarity">
    <text evidence="2">Belongs to the SELO family.</text>
</comment>
<keyword evidence="3" id="KW-0808">Transferase</keyword>
<sequence>MKRAFCILAALRTEHTANYIAKMSPITNFKEWKFHDPPNYAALPINDNPEYNVPVAVKDAVFSKVPTEPLVGKLHLVCASDDALTDILDLDPSVAESEEFINFIAGSYLPEGGLSVSHRYGGYQFGFWSDQLGDGRAHILGEYINSKGETWQPQLKGSGETPYSRMGDGRAVLRSSIREMIASEACHYLGIPTTRAAALVVSDDHKVWRDKSYSGHSRQERAAIVMRLAQAWYRIGSVEILNKRREPALMKDLVDFIIKHHFPEIENGSGDKYVKWFQEVSYRNLDTVAIWQGLGFTHGVLNTDNVSLLGVTLDYGPYGFMDYYSPHYVPNTSDDMGRYAFNKQPAIMVWNLCKLAEALDPILSEQQRQKIKEIAATLLDYVHVKVALALVLKLGFREYKGGDENMAYDLLKMMLNKMADFTATFRQLSEVDPQHLLDKTVIEKHWSLNKLIEDSDWEKWVKNYEKRLADENITEEVRKQRMVKMNPLYVPRNWILEEAIKDAEKNDFEKVRFLLKLFKKPFEVNEEAEKLGYSSQPPSWSYGLKLSCSS</sequence>
<dbReference type="GO" id="GO:0046872">
    <property type="term" value="F:metal ion binding"/>
    <property type="evidence" value="ECO:0007669"/>
    <property type="project" value="UniProtKB-KW"/>
</dbReference>
<evidence type="ECO:0000256" key="3">
    <source>
        <dbReference type="ARBA" id="ARBA00022679"/>
    </source>
</evidence>
<evidence type="ECO:0000256" key="5">
    <source>
        <dbReference type="ARBA" id="ARBA00022723"/>
    </source>
</evidence>
<evidence type="ECO:0000313" key="11">
    <source>
        <dbReference type="RefSeq" id="XP_026730439.1"/>
    </source>
</evidence>
<keyword evidence="10" id="KW-1185">Reference proteome</keyword>
<dbReference type="GO" id="GO:0016779">
    <property type="term" value="F:nucleotidyltransferase activity"/>
    <property type="evidence" value="ECO:0007669"/>
    <property type="project" value="UniProtKB-KW"/>
</dbReference>
<protein>
    <recommendedName>
        <fullName evidence="9">Selenoprotein O</fullName>
    </recommendedName>
</protein>
<dbReference type="GeneID" id="113495728"/>
<evidence type="ECO:0000256" key="1">
    <source>
        <dbReference type="ARBA" id="ARBA00001946"/>
    </source>
</evidence>
<dbReference type="Pfam" id="PF02696">
    <property type="entry name" value="SelO"/>
    <property type="match status" value="1"/>
</dbReference>
<dbReference type="PANTHER" id="PTHR12153:SF18">
    <property type="entry name" value="SELENOPROTEIN O"/>
    <property type="match status" value="1"/>
</dbReference>
<keyword evidence="8" id="KW-0460">Magnesium</keyword>
<keyword evidence="7" id="KW-0067">ATP-binding</keyword>
<proteinExistence type="inferred from homology"/>
<dbReference type="PANTHER" id="PTHR12153">
    <property type="entry name" value="SELENOPROTEIN O"/>
    <property type="match status" value="1"/>
</dbReference>
<gene>
    <name evidence="11" type="primary">LOC113495728</name>
</gene>
<dbReference type="AlphaFoldDB" id="A0A7E5VQ65"/>